<evidence type="ECO:0000256" key="5">
    <source>
        <dbReference type="SAM" id="MobiDB-lite"/>
    </source>
</evidence>
<evidence type="ECO:0000256" key="3">
    <source>
        <dbReference type="ARBA" id="ARBA00022737"/>
    </source>
</evidence>
<dbReference type="PANTHER" id="PTHR48060">
    <property type="entry name" value="DNA DAMAGE-REPAIR/TOLERATION PROTEIN DRT100"/>
    <property type="match status" value="1"/>
</dbReference>
<keyword evidence="3" id="KW-0677">Repeat</keyword>
<protein>
    <submittedName>
        <fullName evidence="6">Uncharacterized protein</fullName>
    </submittedName>
</protein>
<dbReference type="Pfam" id="PF00560">
    <property type="entry name" value="LRR_1"/>
    <property type="match status" value="1"/>
</dbReference>
<feature type="region of interest" description="Disordered" evidence="5">
    <location>
        <begin position="45"/>
        <end position="69"/>
    </location>
</feature>
<dbReference type="Gene3D" id="3.80.10.10">
    <property type="entry name" value="Ribonuclease Inhibitor"/>
    <property type="match status" value="1"/>
</dbReference>
<dbReference type="PANTHER" id="PTHR48060:SF21">
    <property type="entry name" value="L DOMAIN-LIKE PROTEIN"/>
    <property type="match status" value="1"/>
</dbReference>
<keyword evidence="2" id="KW-0732">Signal</keyword>
<evidence type="ECO:0000256" key="4">
    <source>
        <dbReference type="ARBA" id="ARBA00023180"/>
    </source>
</evidence>
<proteinExistence type="predicted"/>
<evidence type="ECO:0000313" key="7">
    <source>
        <dbReference type="Proteomes" id="UP000734854"/>
    </source>
</evidence>
<dbReference type="EMBL" id="JACMSC010000003">
    <property type="protein sequence ID" value="KAG6528506.1"/>
    <property type="molecule type" value="Genomic_DNA"/>
</dbReference>
<dbReference type="AlphaFoldDB" id="A0A8J5HJ46"/>
<evidence type="ECO:0000256" key="1">
    <source>
        <dbReference type="ARBA" id="ARBA00022614"/>
    </source>
</evidence>
<sequence>MSPHLFELKRLRSLSLFRCFTDQSVAGGASVSGLAEAVRKLRDAGVPIQRRPERRNPARSRPALKPAVAGSGGEFINRAAAAGAGELGANSLSGPLPPSILSMNALLKLDLSSNQLNGQLPVAKQGSLTLLNLRNNNFSGVAGVAGMAALQYLLLSDNPLRANLAELGLENLRNLIALDLSNTSLRGEIPRTIAKLRRLRFVALNDNDLSGRVPKSLEYLTELHGLYLSGNNLRGELEFSDEFYARMRSSLLVGTTLSSVTELEQEAGGWRRLPGCGGAGTSRRIFRIKLVAIVSQVVGIDDLYAIEKIVHTYSIQGRIQQAVTPLCRPLCRR</sequence>
<dbReference type="InterPro" id="IPR001611">
    <property type="entry name" value="Leu-rich_rpt"/>
</dbReference>
<reference evidence="6 7" key="1">
    <citation type="submission" date="2020-08" db="EMBL/GenBank/DDBJ databases">
        <title>Plant Genome Project.</title>
        <authorList>
            <person name="Zhang R.-G."/>
        </authorList>
    </citation>
    <scope>NUCLEOTIDE SEQUENCE [LARGE SCALE GENOMIC DNA]</scope>
    <source>
        <tissue evidence="6">Rhizome</tissue>
    </source>
</reference>
<evidence type="ECO:0000313" key="6">
    <source>
        <dbReference type="EMBL" id="KAG6528506.1"/>
    </source>
</evidence>
<keyword evidence="1" id="KW-0433">Leucine-rich repeat</keyword>
<keyword evidence="7" id="KW-1185">Reference proteome</keyword>
<dbReference type="FunFam" id="3.80.10.10:FF:000041">
    <property type="entry name" value="LRR receptor-like serine/threonine-protein kinase ERECTA"/>
    <property type="match status" value="1"/>
</dbReference>
<dbReference type="Proteomes" id="UP000734854">
    <property type="component" value="Unassembled WGS sequence"/>
</dbReference>
<evidence type="ECO:0000256" key="2">
    <source>
        <dbReference type="ARBA" id="ARBA00022729"/>
    </source>
</evidence>
<comment type="caution">
    <text evidence="6">The sequence shown here is derived from an EMBL/GenBank/DDBJ whole genome shotgun (WGS) entry which is preliminary data.</text>
</comment>
<keyword evidence="4" id="KW-0325">Glycoprotein</keyword>
<organism evidence="6 7">
    <name type="scientific">Zingiber officinale</name>
    <name type="common">Ginger</name>
    <name type="synonym">Amomum zingiber</name>
    <dbReference type="NCBI Taxonomy" id="94328"/>
    <lineage>
        <taxon>Eukaryota</taxon>
        <taxon>Viridiplantae</taxon>
        <taxon>Streptophyta</taxon>
        <taxon>Embryophyta</taxon>
        <taxon>Tracheophyta</taxon>
        <taxon>Spermatophyta</taxon>
        <taxon>Magnoliopsida</taxon>
        <taxon>Liliopsida</taxon>
        <taxon>Zingiberales</taxon>
        <taxon>Zingiberaceae</taxon>
        <taxon>Zingiber</taxon>
    </lineage>
</organism>
<gene>
    <name evidence="6" type="ORF">ZIOFF_010681</name>
</gene>
<dbReference type="InterPro" id="IPR053211">
    <property type="entry name" value="DNA_repair-toleration"/>
</dbReference>
<accession>A0A8J5HJ46</accession>
<dbReference type="SUPFAM" id="SSF52058">
    <property type="entry name" value="L domain-like"/>
    <property type="match status" value="1"/>
</dbReference>
<name>A0A8J5HJ46_ZINOF</name>
<dbReference type="InterPro" id="IPR032675">
    <property type="entry name" value="LRR_dom_sf"/>
</dbReference>